<evidence type="ECO:0000313" key="3">
    <source>
        <dbReference type="Proteomes" id="UP000541444"/>
    </source>
</evidence>
<dbReference type="SMART" id="SM00256">
    <property type="entry name" value="FBOX"/>
    <property type="match status" value="1"/>
</dbReference>
<dbReference type="OrthoDB" id="594804at2759"/>
<dbReference type="InterPro" id="IPR001810">
    <property type="entry name" value="F-box_dom"/>
</dbReference>
<dbReference type="InterPro" id="IPR050232">
    <property type="entry name" value="FBL13/AtMIF1-like"/>
</dbReference>
<dbReference type="SUPFAM" id="SSF81383">
    <property type="entry name" value="F-box domain"/>
    <property type="match status" value="1"/>
</dbReference>
<evidence type="ECO:0000313" key="2">
    <source>
        <dbReference type="EMBL" id="KAF6163293.1"/>
    </source>
</evidence>
<accession>A0A7J7N876</accession>
<feature type="domain" description="F-box" evidence="1">
    <location>
        <begin position="10"/>
        <end position="58"/>
    </location>
</feature>
<dbReference type="PANTHER" id="PTHR31900:SF30">
    <property type="entry name" value="SUPERFAMILY PROTEIN, PUTATIVE-RELATED"/>
    <property type="match status" value="1"/>
</dbReference>
<dbReference type="InterPro" id="IPR032675">
    <property type="entry name" value="LRR_dom_sf"/>
</dbReference>
<protein>
    <recommendedName>
        <fullName evidence="1">F-box domain-containing protein</fullName>
    </recommendedName>
</protein>
<dbReference type="Pfam" id="PF23622">
    <property type="entry name" value="LRR_At1g61320_AtMIF1"/>
    <property type="match status" value="1"/>
</dbReference>
<dbReference type="Proteomes" id="UP000541444">
    <property type="component" value="Unassembled WGS sequence"/>
</dbReference>
<dbReference type="InterPro" id="IPR036047">
    <property type="entry name" value="F-box-like_dom_sf"/>
</dbReference>
<dbReference type="PANTHER" id="PTHR31900">
    <property type="entry name" value="F-BOX/RNI SUPERFAMILY PROTEIN-RELATED"/>
    <property type="match status" value="1"/>
</dbReference>
<dbReference type="Gene3D" id="3.80.10.10">
    <property type="entry name" value="Ribonuclease Inhibitor"/>
    <property type="match status" value="1"/>
</dbReference>
<dbReference type="EMBL" id="JACGCM010000999">
    <property type="protein sequence ID" value="KAF6163293.1"/>
    <property type="molecule type" value="Genomic_DNA"/>
</dbReference>
<dbReference type="SUPFAM" id="SSF52047">
    <property type="entry name" value="RNI-like"/>
    <property type="match status" value="1"/>
</dbReference>
<organism evidence="2 3">
    <name type="scientific">Kingdonia uniflora</name>
    <dbReference type="NCBI Taxonomy" id="39325"/>
    <lineage>
        <taxon>Eukaryota</taxon>
        <taxon>Viridiplantae</taxon>
        <taxon>Streptophyta</taxon>
        <taxon>Embryophyta</taxon>
        <taxon>Tracheophyta</taxon>
        <taxon>Spermatophyta</taxon>
        <taxon>Magnoliopsida</taxon>
        <taxon>Ranunculales</taxon>
        <taxon>Circaeasteraceae</taxon>
        <taxon>Kingdonia</taxon>
    </lineage>
</organism>
<dbReference type="AlphaFoldDB" id="A0A7J7N876"/>
<dbReference type="Pfam" id="PF00646">
    <property type="entry name" value="F-box"/>
    <property type="match status" value="1"/>
</dbReference>
<comment type="caution">
    <text evidence="2">The sequence shown here is derived from an EMBL/GenBank/DDBJ whole genome shotgun (WGS) entry which is preliminary data.</text>
</comment>
<dbReference type="Pfam" id="PF08387">
    <property type="entry name" value="FBD"/>
    <property type="match status" value="1"/>
</dbReference>
<dbReference type="InterPro" id="IPR006566">
    <property type="entry name" value="FBD"/>
</dbReference>
<sequence>MDKRIVEISHDFISDLPDSLLLQILSLLEMHNVISTCLLSRKWRYLWTSIPCLSFEERDSDANFPNFIDKSLSLHVGEKIQKFSLIFDYRKANEVQVNAWIDFAVTRLVEELDFFDFGTALEDENSVFYKMNSSLYQCQSLEVLSLRCCNLNLPDSICLSSLNRLALEVVELSHDAIKDLTSSCPLLEVLFLIRCNSASDLNIFIENPHVESLSITEAVGYDRESQMTIYAPNILGLEFHWSLTRSSYCIKNVSSVDRVFFGCESFPTTLSRFDSYYRLAKLLKDLSPVSGLTLSSNFIQALSLWGLMVITPVTLKVAYLELRTGFGKYELPGIAHLLRSCVDLEKLVIHIDRIEGTKLNDFNRERGLSYLSHYEFDEREYWKTSDFDFSSCLQKLKVIAICNFYYDPYTLPEDGGDNEELFKGFENEIEFARFLLKNSKMLQKLVIRRTKWSTSLKNSIPDSSFAQVQVHRFDKDLYSTDLVTEPSMNTPISVYPHLTIKLSGYYRIHALQYVLRQKLLAFPRASPNAEITRS</sequence>
<dbReference type="InterPro" id="IPR055357">
    <property type="entry name" value="LRR_At1g61320_AtMIF1"/>
</dbReference>
<evidence type="ECO:0000259" key="1">
    <source>
        <dbReference type="PROSITE" id="PS50181"/>
    </source>
</evidence>
<proteinExistence type="predicted"/>
<keyword evidence="3" id="KW-1185">Reference proteome</keyword>
<name>A0A7J7N876_9MAGN</name>
<gene>
    <name evidence="2" type="ORF">GIB67_025157</name>
</gene>
<dbReference type="Gene3D" id="1.20.1280.50">
    <property type="match status" value="1"/>
</dbReference>
<dbReference type="PROSITE" id="PS50181">
    <property type="entry name" value="FBOX"/>
    <property type="match status" value="1"/>
</dbReference>
<reference evidence="2 3" key="1">
    <citation type="journal article" date="2020" name="IScience">
        <title>Genome Sequencing of the Endangered Kingdonia uniflora (Circaeasteraceae, Ranunculales) Reveals Potential Mechanisms of Evolutionary Specialization.</title>
        <authorList>
            <person name="Sun Y."/>
            <person name="Deng T."/>
            <person name="Zhang A."/>
            <person name="Moore M.J."/>
            <person name="Landis J.B."/>
            <person name="Lin N."/>
            <person name="Zhang H."/>
            <person name="Zhang X."/>
            <person name="Huang J."/>
            <person name="Zhang X."/>
            <person name="Sun H."/>
            <person name="Wang H."/>
        </authorList>
    </citation>
    <scope>NUCLEOTIDE SEQUENCE [LARGE SCALE GENOMIC DNA]</scope>
    <source>
        <strain evidence="2">TB1705</strain>
        <tissue evidence="2">Leaf</tissue>
    </source>
</reference>